<feature type="compositionally biased region" description="Basic and acidic residues" evidence="2">
    <location>
        <begin position="491"/>
        <end position="506"/>
    </location>
</feature>
<accession>A0A5J9VHG5</accession>
<dbReference type="SUPFAM" id="SSF81383">
    <property type="entry name" value="F-box domain"/>
    <property type="match status" value="1"/>
</dbReference>
<comment type="similarity">
    <text evidence="1">Belongs to the TUB family.</text>
</comment>
<evidence type="ECO:0000256" key="2">
    <source>
        <dbReference type="SAM" id="MobiDB-lite"/>
    </source>
</evidence>
<dbReference type="EMBL" id="RWGY01000009">
    <property type="protein sequence ID" value="TVU35046.1"/>
    <property type="molecule type" value="Genomic_DNA"/>
</dbReference>
<evidence type="ECO:0000313" key="6">
    <source>
        <dbReference type="Proteomes" id="UP000324897"/>
    </source>
</evidence>
<dbReference type="Gramene" id="TVU35046">
    <property type="protein sequence ID" value="TVU35046"/>
    <property type="gene ID" value="EJB05_16914"/>
</dbReference>
<dbReference type="Proteomes" id="UP000324897">
    <property type="component" value="Unassembled WGS sequence"/>
</dbReference>
<keyword evidence="3" id="KW-0472">Membrane</keyword>
<feature type="compositionally biased region" description="Low complexity" evidence="2">
    <location>
        <begin position="22"/>
        <end position="35"/>
    </location>
</feature>
<feature type="domain" description="Tubby C-terminal" evidence="4">
    <location>
        <begin position="195"/>
        <end position="409"/>
    </location>
</feature>
<dbReference type="InterPro" id="IPR025659">
    <property type="entry name" value="Tubby-like_C"/>
</dbReference>
<organism evidence="5 6">
    <name type="scientific">Eragrostis curvula</name>
    <name type="common">weeping love grass</name>
    <dbReference type="NCBI Taxonomy" id="38414"/>
    <lineage>
        <taxon>Eukaryota</taxon>
        <taxon>Viridiplantae</taxon>
        <taxon>Streptophyta</taxon>
        <taxon>Embryophyta</taxon>
        <taxon>Tracheophyta</taxon>
        <taxon>Spermatophyta</taxon>
        <taxon>Magnoliopsida</taxon>
        <taxon>Liliopsida</taxon>
        <taxon>Poales</taxon>
        <taxon>Poaceae</taxon>
        <taxon>PACMAD clade</taxon>
        <taxon>Chloridoideae</taxon>
        <taxon>Eragrostideae</taxon>
        <taxon>Eragrostidinae</taxon>
        <taxon>Eragrostis</taxon>
    </lineage>
</organism>
<dbReference type="InterPro" id="IPR036047">
    <property type="entry name" value="F-box-like_dom_sf"/>
</dbReference>
<feature type="region of interest" description="Disordered" evidence="2">
    <location>
        <begin position="485"/>
        <end position="559"/>
    </location>
</feature>
<evidence type="ECO:0000256" key="1">
    <source>
        <dbReference type="ARBA" id="ARBA00007129"/>
    </source>
</evidence>
<dbReference type="Gene3D" id="3.20.90.10">
    <property type="entry name" value="Tubby Protein, Chain A"/>
    <property type="match status" value="1"/>
</dbReference>
<dbReference type="AlphaFoldDB" id="A0A5J9VHG5"/>
<gene>
    <name evidence="5" type="ORF">EJB05_16914</name>
</gene>
<evidence type="ECO:0000313" key="5">
    <source>
        <dbReference type="EMBL" id="TVU35046.1"/>
    </source>
</evidence>
<keyword evidence="6" id="KW-1185">Reference proteome</keyword>
<dbReference type="InterPro" id="IPR000007">
    <property type="entry name" value="Tubby_C"/>
</dbReference>
<proteinExistence type="inferred from homology"/>
<name>A0A5J9VHG5_9POAL</name>
<keyword evidence="3" id="KW-0812">Transmembrane</keyword>
<dbReference type="OrthoDB" id="8775810at2759"/>
<keyword evidence="3" id="KW-1133">Transmembrane helix</keyword>
<sequence>MACSDPARVRERGSFPRRIRSRPSPSFNQAPSSSSYLDLPLQAAPARGLNGARTCGATESHKFQSAPSLAILLPSSTLPFRPNLPPMSPWRRASSGSAAAVASTEPARPLSGFKARVSPEISSAEEEAADEGRWSALVPELLNDIIQRVLDGAESWPQRRDVVACACVCRRWREAAVALVRPPLEGGGITFLSSLKQFLLAAHRIRCGLRMEYVISIHSDDLSHGNHVGKLKSDLMRTKFTIYDQRHGEGAKESNSGSSSWIMSKRMSPRVSTSDVKIGEVSYEYNLLKSRGPRKIQCSIQYPAHEAAIDPKEARQLCSPSCVVLINKIPRWHEDLQCWFLNFHGRVMVASVKNFQLIPPMRSGVSWGVEDDETVILQFGKIEKDVFTMDYRQPLSAFQAFAVCLTSFGSKLAFEYLNSATDFSSVQNSSQFTMQNINPTDLQRPGVTTPPFLIRLEEHPSCQLDQKRHRCHRFPAFHEINHAGSFRNLPRKKENVSTKRAGERAYRQRHGPTGAPSEQPADGVGERAVRQPPLGPGDRPGVLHERGAAGEPLANPGAGPLAHEAQELPLLPLRLVEAPQRRVVAQQLAEEPSRIAVLLVPLPVFVIVVGVLVEERAA</sequence>
<comment type="caution">
    <text evidence="5">The sequence shown here is derived from an EMBL/GenBank/DDBJ whole genome shotgun (WGS) entry which is preliminary data.</text>
</comment>
<dbReference type="Pfam" id="PF01167">
    <property type="entry name" value="Tub"/>
    <property type="match status" value="1"/>
</dbReference>
<dbReference type="PRINTS" id="PR01573">
    <property type="entry name" value="SUPERTUBBY"/>
</dbReference>
<dbReference type="PANTHER" id="PTHR16517">
    <property type="entry name" value="TUBBY-RELATED"/>
    <property type="match status" value="1"/>
</dbReference>
<dbReference type="PANTHER" id="PTHR16517:SF150">
    <property type="entry name" value="TUBBY-LIKE F-BOX PROTEIN 2"/>
    <property type="match status" value="1"/>
</dbReference>
<evidence type="ECO:0000259" key="4">
    <source>
        <dbReference type="Pfam" id="PF01167"/>
    </source>
</evidence>
<protein>
    <recommendedName>
        <fullName evidence="4">Tubby C-terminal domain-containing protein</fullName>
    </recommendedName>
</protein>
<feature type="region of interest" description="Disordered" evidence="2">
    <location>
        <begin position="1"/>
        <end position="39"/>
    </location>
</feature>
<feature type="transmembrane region" description="Helical" evidence="3">
    <location>
        <begin position="595"/>
        <end position="613"/>
    </location>
</feature>
<dbReference type="SUPFAM" id="SSF54518">
    <property type="entry name" value="Tubby C-terminal domain-like"/>
    <property type="match status" value="1"/>
</dbReference>
<reference evidence="5 6" key="1">
    <citation type="journal article" date="2019" name="Sci. Rep.">
        <title>A high-quality genome of Eragrostis curvula grass provides insights into Poaceae evolution and supports new strategies to enhance forage quality.</title>
        <authorList>
            <person name="Carballo J."/>
            <person name="Santos B.A.C.M."/>
            <person name="Zappacosta D."/>
            <person name="Garbus I."/>
            <person name="Selva J.P."/>
            <person name="Gallo C.A."/>
            <person name="Diaz A."/>
            <person name="Albertini E."/>
            <person name="Caccamo M."/>
            <person name="Echenique V."/>
        </authorList>
    </citation>
    <scope>NUCLEOTIDE SEQUENCE [LARGE SCALE GENOMIC DNA]</scope>
    <source>
        <strain evidence="6">cv. Victoria</strain>
        <tissue evidence="5">Leaf</tissue>
    </source>
</reference>
<evidence type="ECO:0000256" key="3">
    <source>
        <dbReference type="SAM" id="Phobius"/>
    </source>
</evidence>